<dbReference type="GO" id="GO:0004776">
    <property type="term" value="F:succinate-CoA ligase (GDP-forming) activity"/>
    <property type="evidence" value="ECO:0007669"/>
    <property type="project" value="TreeGrafter"/>
</dbReference>
<dbReference type="RefSeq" id="WP_144349433.1">
    <property type="nucleotide sequence ID" value="NZ_CP036259.1"/>
</dbReference>
<dbReference type="InterPro" id="IPR016102">
    <property type="entry name" value="Succinyl-CoA_synth-like"/>
</dbReference>
<accession>A0A517DR50</accession>
<dbReference type="AlphaFoldDB" id="A0A517DR50"/>
<dbReference type="GO" id="GO:0005829">
    <property type="term" value="C:cytosol"/>
    <property type="evidence" value="ECO:0007669"/>
    <property type="project" value="TreeGrafter"/>
</dbReference>
<protein>
    <submittedName>
        <fullName evidence="2">Protein FdrA</fullName>
    </submittedName>
</protein>
<dbReference type="SUPFAM" id="SSF52210">
    <property type="entry name" value="Succinyl-CoA synthetase domains"/>
    <property type="match status" value="2"/>
</dbReference>
<dbReference type="KEGG" id="sted:SPTER_11450"/>
<dbReference type="Gene3D" id="3.40.50.720">
    <property type="entry name" value="NAD(P)-binding Rossmann-like Domain"/>
    <property type="match status" value="1"/>
</dbReference>
<dbReference type="Proteomes" id="UP000320776">
    <property type="component" value="Chromosome"/>
</dbReference>
<feature type="domain" description="ATP-citrate synthase/succinyl-CoA ligase C-terminal" evidence="1">
    <location>
        <begin position="347"/>
        <end position="508"/>
    </location>
</feature>
<evidence type="ECO:0000313" key="2">
    <source>
        <dbReference type="EMBL" id="QDR79843.1"/>
    </source>
</evidence>
<name>A0A517DR50_9FIRM</name>
<dbReference type="EMBL" id="CP036259">
    <property type="protein sequence ID" value="QDR79843.1"/>
    <property type="molecule type" value="Genomic_DNA"/>
</dbReference>
<sequence length="516" mass="53906">MKIHNVVRKNNYYDSVTLMLISKQLKQVEGLDDVSVMMGTPANRVILQEADLLGPEGENAGPNDLILAFRAPANIDVQWVLNKIDEQMGKKAAAGDSAEQLIVRSAAKVYQEDPDTNLAFISVPGEYAASEAERALKYGKNVFLFSDNVAVEEEAYLKTLAAAKGLLVMGPDCGTAIINGKGIGFANKVKTGDIGLISAAGTGLQEVICLLDALELGISQAIGTGGRDLKDAIGAATMLQALELLSNDSNTRLIVLISKPPAQPVVEKILTRLAGISKPVVLCFLGSVIKPAAANITVAATLEEAAVKAALLSGKQPALPTPAAILKNWAETATAKLASGQRYVRALYAGGTLCYEAMLVLGETLGPIYSNIPLAPQLLTQTVMVPGQHTAIDLGDDRFTMGKPHPMIDGSLRDAYIMQVAGDQQTAVILLDVVIGYGAGEDPAGELVPVIESARQAAAGGGNTLVAVAYVCGTSQDEQNKAVQTAKLQQAGVLVARTNAEAARLAGMIAGAERNG</sequence>
<proteinExistence type="predicted"/>
<dbReference type="NCBIfam" id="NF004760">
    <property type="entry name" value="PRK06091.1"/>
    <property type="match status" value="1"/>
</dbReference>
<dbReference type="GO" id="GO:0004775">
    <property type="term" value="F:succinate-CoA ligase (ADP-forming) activity"/>
    <property type="evidence" value="ECO:0007669"/>
    <property type="project" value="TreeGrafter"/>
</dbReference>
<dbReference type="Pfam" id="PF00549">
    <property type="entry name" value="Ligase_CoA"/>
    <property type="match status" value="1"/>
</dbReference>
<reference evidence="2 3" key="1">
    <citation type="submission" date="2019-02" db="EMBL/GenBank/DDBJ databases">
        <title>Closed genome of Sporomusa termitida DSM 4440.</title>
        <authorList>
            <person name="Poehlein A."/>
            <person name="Daniel R."/>
        </authorList>
    </citation>
    <scope>NUCLEOTIDE SEQUENCE [LARGE SCALE GENOMIC DNA]</scope>
    <source>
        <strain evidence="2 3">DSM 4440</strain>
    </source>
</reference>
<dbReference type="PANTHER" id="PTHR11117:SF24">
    <property type="entry name" value="PROTEIN FDRA"/>
    <property type="match status" value="1"/>
</dbReference>
<dbReference type="GO" id="GO:0006099">
    <property type="term" value="P:tricarboxylic acid cycle"/>
    <property type="evidence" value="ECO:0007669"/>
    <property type="project" value="TreeGrafter"/>
</dbReference>
<keyword evidence="3" id="KW-1185">Reference proteome</keyword>
<dbReference type="OrthoDB" id="6193532at2"/>
<organism evidence="2 3">
    <name type="scientific">Sporomusa termitida</name>
    <dbReference type="NCBI Taxonomy" id="2377"/>
    <lineage>
        <taxon>Bacteria</taxon>
        <taxon>Bacillati</taxon>
        <taxon>Bacillota</taxon>
        <taxon>Negativicutes</taxon>
        <taxon>Selenomonadales</taxon>
        <taxon>Sporomusaceae</taxon>
        <taxon>Sporomusa</taxon>
    </lineage>
</organism>
<dbReference type="GO" id="GO:0009361">
    <property type="term" value="C:succinate-CoA ligase complex (ADP-forming)"/>
    <property type="evidence" value="ECO:0007669"/>
    <property type="project" value="TreeGrafter"/>
</dbReference>
<dbReference type="Gene3D" id="3.40.50.261">
    <property type="entry name" value="Succinyl-CoA synthetase domains"/>
    <property type="match status" value="2"/>
</dbReference>
<dbReference type="InterPro" id="IPR005811">
    <property type="entry name" value="SUCC_ACL_C"/>
</dbReference>
<evidence type="ECO:0000313" key="3">
    <source>
        <dbReference type="Proteomes" id="UP000320776"/>
    </source>
</evidence>
<dbReference type="PANTHER" id="PTHR11117">
    <property type="entry name" value="SUCCINYL-COA LIGASE SUBUNIT ALPHA"/>
    <property type="match status" value="1"/>
</dbReference>
<gene>
    <name evidence="2" type="primary">fdrA</name>
    <name evidence="2" type="ORF">SPTER_11450</name>
</gene>
<evidence type="ECO:0000259" key="1">
    <source>
        <dbReference type="Pfam" id="PF00549"/>
    </source>
</evidence>